<dbReference type="Proteomes" id="UP001162030">
    <property type="component" value="Chromosome"/>
</dbReference>
<proteinExistence type="predicted"/>
<accession>A0ABN8WY01</accession>
<protein>
    <recommendedName>
        <fullName evidence="3">Methyltransferase</fullName>
    </recommendedName>
</protein>
<evidence type="ECO:0000313" key="1">
    <source>
        <dbReference type="EMBL" id="CAI8751798.1"/>
    </source>
</evidence>
<gene>
    <name evidence="1" type="ORF">MSZNOR_0664</name>
</gene>
<dbReference type="EMBL" id="OX458333">
    <property type="protein sequence ID" value="CAI8751798.1"/>
    <property type="molecule type" value="Genomic_DNA"/>
</dbReference>
<reference evidence="1 2" key="1">
    <citation type="submission" date="2023-03" db="EMBL/GenBank/DDBJ databases">
        <authorList>
            <person name="Pearce D."/>
        </authorList>
    </citation>
    <scope>NUCLEOTIDE SEQUENCE [LARGE SCALE GENOMIC DNA]</scope>
    <source>
        <strain evidence="1">Msz</strain>
    </source>
</reference>
<name>A0ABN8WY01_9GAMM</name>
<keyword evidence="2" id="KW-1185">Reference proteome</keyword>
<sequence length="97" mass="11054">MNMNITKSDMKAAQFEKFPSLEALLCDELDPLFARPDLLDKTSAWFGHIPFAHWIIRVTRPRILVELGTYAGVSYSAFCAAVIKEKTQTRCYVSRLV</sequence>
<evidence type="ECO:0000313" key="2">
    <source>
        <dbReference type="Proteomes" id="UP001162030"/>
    </source>
</evidence>
<organism evidence="1 2">
    <name type="scientific">Methylocaldum szegediense</name>
    <dbReference type="NCBI Taxonomy" id="73780"/>
    <lineage>
        <taxon>Bacteria</taxon>
        <taxon>Pseudomonadati</taxon>
        <taxon>Pseudomonadota</taxon>
        <taxon>Gammaproteobacteria</taxon>
        <taxon>Methylococcales</taxon>
        <taxon>Methylococcaceae</taxon>
        <taxon>Methylocaldum</taxon>
    </lineage>
</organism>
<evidence type="ECO:0008006" key="3">
    <source>
        <dbReference type="Google" id="ProtNLM"/>
    </source>
</evidence>